<dbReference type="GO" id="GO:0031047">
    <property type="term" value="P:regulatory ncRNA-mediated gene silencing"/>
    <property type="evidence" value="ECO:0007669"/>
    <property type="project" value="UniProtKB-UniRule"/>
</dbReference>
<dbReference type="FunFam" id="2.40.50.90:FF:000030">
    <property type="entry name" value="Transcription factor (Snd1/p100), putative"/>
    <property type="match status" value="1"/>
</dbReference>
<feature type="domain" description="TNase-like" evidence="9">
    <location>
        <begin position="169"/>
        <end position="311"/>
    </location>
</feature>
<keyword evidence="11" id="KW-1185">Reference proteome</keyword>
<evidence type="ECO:0000313" key="11">
    <source>
        <dbReference type="Proteomes" id="UP000562929"/>
    </source>
</evidence>
<comment type="subcellular location">
    <subcellularLocation>
        <location evidence="1 7">Cytoplasm</location>
    </subcellularLocation>
</comment>
<evidence type="ECO:0000259" key="8">
    <source>
        <dbReference type="PROSITE" id="PS50304"/>
    </source>
</evidence>
<dbReference type="PROSITE" id="PS50830">
    <property type="entry name" value="TNASE_3"/>
    <property type="match status" value="4"/>
</dbReference>
<evidence type="ECO:0000256" key="3">
    <source>
        <dbReference type="ARBA" id="ARBA00014651"/>
    </source>
</evidence>
<dbReference type="GO" id="GO:0006402">
    <property type="term" value="P:mRNA catabolic process"/>
    <property type="evidence" value="ECO:0007669"/>
    <property type="project" value="UniProtKB-UniRule"/>
</dbReference>
<dbReference type="FunFam" id="2.30.30.140:FF:000018">
    <property type="entry name" value="Serine/threonine-protein kinase 31"/>
    <property type="match status" value="1"/>
</dbReference>
<dbReference type="GO" id="GO:0005634">
    <property type="term" value="C:nucleus"/>
    <property type="evidence" value="ECO:0007669"/>
    <property type="project" value="TreeGrafter"/>
</dbReference>
<dbReference type="PANTHER" id="PTHR12302">
    <property type="entry name" value="EBNA2 BINDING PROTEIN P100"/>
    <property type="match status" value="1"/>
</dbReference>
<evidence type="ECO:0000256" key="6">
    <source>
        <dbReference type="ARBA" id="ARBA00022737"/>
    </source>
</evidence>
<dbReference type="GO" id="GO:0004518">
    <property type="term" value="F:nuclease activity"/>
    <property type="evidence" value="ECO:0007669"/>
    <property type="project" value="TreeGrafter"/>
</dbReference>
<dbReference type="SMART" id="SM00333">
    <property type="entry name" value="TUDOR"/>
    <property type="match status" value="1"/>
</dbReference>
<evidence type="ECO:0000256" key="5">
    <source>
        <dbReference type="ARBA" id="ARBA00022553"/>
    </source>
</evidence>
<gene>
    <name evidence="10" type="ORF">GQ602_000832</name>
</gene>
<dbReference type="GO" id="GO:0003723">
    <property type="term" value="F:RNA binding"/>
    <property type="evidence" value="ECO:0007669"/>
    <property type="project" value="UniProtKB-UniRule"/>
</dbReference>
<evidence type="ECO:0000313" key="10">
    <source>
        <dbReference type="EMBL" id="KAF4595219.1"/>
    </source>
</evidence>
<keyword evidence="5" id="KW-0597">Phosphoprotein</keyword>
<dbReference type="InterPro" id="IPR016685">
    <property type="entry name" value="Silence_cplx_Nase-comp_TudorSN"/>
</dbReference>
<evidence type="ECO:0000256" key="1">
    <source>
        <dbReference type="ARBA" id="ARBA00004496"/>
    </source>
</evidence>
<dbReference type="GO" id="GO:0005829">
    <property type="term" value="C:cytosol"/>
    <property type="evidence" value="ECO:0007669"/>
    <property type="project" value="UniProtKB-UniRule"/>
</dbReference>
<proteinExistence type="predicted"/>
<dbReference type="GO" id="GO:0031332">
    <property type="term" value="C:RNAi effector complex"/>
    <property type="evidence" value="ECO:0007669"/>
    <property type="project" value="InterPro"/>
</dbReference>
<comment type="caution">
    <text evidence="10">The sequence shown here is derived from an EMBL/GenBank/DDBJ whole genome shotgun (WGS) entry which is preliminary data.</text>
</comment>
<dbReference type="InterPro" id="IPR002999">
    <property type="entry name" value="Tudor"/>
</dbReference>
<feature type="domain" description="TNase-like" evidence="9">
    <location>
        <begin position="7"/>
        <end position="146"/>
    </location>
</feature>
<dbReference type="AlphaFoldDB" id="A0A8H4QCW2"/>
<dbReference type="InterPro" id="IPR035437">
    <property type="entry name" value="SNase_OB-fold_sf"/>
</dbReference>
<keyword evidence="4 7" id="KW-0963">Cytoplasm</keyword>
<dbReference type="PIRSF" id="PIRSF017179">
    <property type="entry name" value="RISC-Tudor-SN"/>
    <property type="match status" value="1"/>
</dbReference>
<evidence type="ECO:0000256" key="7">
    <source>
        <dbReference type="PIRNR" id="PIRNR017179"/>
    </source>
</evidence>
<keyword evidence="6" id="KW-0677">Repeat</keyword>
<feature type="domain" description="Tudor" evidence="8">
    <location>
        <begin position="701"/>
        <end position="761"/>
    </location>
</feature>
<name>A0A8H4QCW2_9HYPO</name>
<organism evidence="10 11">
    <name type="scientific">Ophiocordyceps camponoti-floridani</name>
    <dbReference type="NCBI Taxonomy" id="2030778"/>
    <lineage>
        <taxon>Eukaryota</taxon>
        <taxon>Fungi</taxon>
        <taxon>Dikarya</taxon>
        <taxon>Ascomycota</taxon>
        <taxon>Pezizomycotina</taxon>
        <taxon>Sordariomycetes</taxon>
        <taxon>Hypocreomycetidae</taxon>
        <taxon>Hypocreales</taxon>
        <taxon>Ophiocordycipitaceae</taxon>
        <taxon>Ophiocordyceps</taxon>
    </lineage>
</organism>
<feature type="domain" description="TNase-like" evidence="9">
    <location>
        <begin position="319"/>
        <end position="457"/>
    </location>
</feature>
<dbReference type="Pfam" id="PF00565">
    <property type="entry name" value="SNase"/>
    <property type="match status" value="4"/>
</dbReference>
<dbReference type="Gene3D" id="2.30.30.140">
    <property type="match status" value="1"/>
</dbReference>
<dbReference type="InterPro" id="IPR016071">
    <property type="entry name" value="Staphylococal_nuclease_OB-fold"/>
</dbReference>
<accession>A0A8H4QCW2</accession>
<protein>
    <recommendedName>
        <fullName evidence="2">Probable endonuclease LCL3</fullName>
    </recommendedName>
    <alternativeName>
        <fullName evidence="3">Probable endonuclease lcl3</fullName>
    </alternativeName>
</protein>
<sequence length="890" mass="98448">MERNMAKVFIGNVKSVLSGDTLVLTSPNNPAAERIFSLAYVSAPHLRRDGDEPFAFHSREHLRNLVVGKAVQCSVLYTIPSTSREFGTAKLKDGTELPDELVKAGWLKVREDAGRKEESDENTERVERLRSLESQARADSKGLWAGSDGLIDVQNDLGGPDFIKEWKGKTVDGIVERVLSGDRLVVRLLLSDKKHVQPMTLLAGIRTPATERTLPSTGAVQPADEYGNEARQFVETRLLQRQVKVDIVGVSPQGQLVATVMHPRGNIAEFLLSEGLARCNDFHSTMLAEKMAPLRAAEKQAQTSKLRMHKHHVAKAEVGNQEMTVTKIMGADTVLVKNKAGTVEKRISFSSVRGPRAGEPSESPFRDEAKEFLRQKLIGKHVKISVDGTKPAADGFEARDVATVTDKGKNVGLMLVEAGWASVIRHRKDDTDRASNYDELLAAQEKAKEEKKGMWCGKPQKAKQYVDLSENTQKAKIMLATLQRQKKVPAIVDFCKAGSRFTILIPRESVKLTMVLGGIRAPRAPRADGEGGEPFGKEALDLANRRCNQRDCEVDIHDMDKVGGFIGDLFINRESFARALVEEGLASVHAYSAEKSGNSAELFAAESRAKEGKKGLWHDYDASQEENGHEAEAADKTPDETEVKLDKKPTDYRDVVITNVDANGKIKVQEIGKGTAALEKMMNDFRKFHLDSRNNQPLAAAPKTGEFVSAKFSADGQWYRARVRANDRTAKQSEVVFVDYGNSEKVAWSSLRPLDQGQFGTTKLKAQAMDASLSFVQLPGGQDYLHDAMGFIADLTEGKRLVGSFDLVDAKEGISYLTLYDAKANGELPGLNDSINKEIVANGYGMVPRKLRAWERSKAFEPYLEHLRQVEAQAKQERRGMWEYGDITED</sequence>
<dbReference type="SMART" id="SM00318">
    <property type="entry name" value="SNc"/>
    <property type="match status" value="4"/>
</dbReference>
<evidence type="ECO:0000256" key="4">
    <source>
        <dbReference type="ARBA" id="ARBA00022490"/>
    </source>
</evidence>
<dbReference type="Proteomes" id="UP000562929">
    <property type="component" value="Unassembled WGS sequence"/>
</dbReference>
<dbReference type="Gene3D" id="2.40.50.90">
    <property type="match status" value="5"/>
</dbReference>
<dbReference type="PROSITE" id="PS50304">
    <property type="entry name" value="TUDOR"/>
    <property type="match status" value="1"/>
</dbReference>
<dbReference type="PANTHER" id="PTHR12302:SF2">
    <property type="entry name" value="STAPHYLOCOCCAL NUCLEASE DOMAIN-CONTAINING PROTEIN 1"/>
    <property type="match status" value="1"/>
</dbReference>
<feature type="domain" description="TNase-like" evidence="9">
    <location>
        <begin position="486"/>
        <end position="619"/>
    </location>
</feature>
<dbReference type="SUPFAM" id="SSF63748">
    <property type="entry name" value="Tudor/PWWP/MBT"/>
    <property type="match status" value="1"/>
</dbReference>
<dbReference type="OrthoDB" id="10023235at2759"/>
<dbReference type="SUPFAM" id="SSF50199">
    <property type="entry name" value="Staphylococcal nuclease"/>
    <property type="match status" value="5"/>
</dbReference>
<evidence type="ECO:0000259" key="9">
    <source>
        <dbReference type="PROSITE" id="PS50830"/>
    </source>
</evidence>
<reference evidence="10 11" key="1">
    <citation type="journal article" date="2020" name="G3 (Bethesda)">
        <title>Genetic Underpinnings of Host Manipulation by Ophiocordyceps as Revealed by Comparative Transcriptomics.</title>
        <authorList>
            <person name="Will I."/>
            <person name="Das B."/>
            <person name="Trinh T."/>
            <person name="Brachmann A."/>
            <person name="Ohm R.A."/>
            <person name="de Bekker C."/>
        </authorList>
    </citation>
    <scope>NUCLEOTIDE SEQUENCE [LARGE SCALE GENOMIC DNA]</scope>
    <source>
        <strain evidence="10 11">EC05</strain>
    </source>
</reference>
<dbReference type="FunFam" id="2.40.50.90:FF:000010">
    <property type="entry name" value="Ribonuclease"/>
    <property type="match status" value="1"/>
</dbReference>
<evidence type="ECO:0000256" key="2">
    <source>
        <dbReference type="ARBA" id="ARBA00013404"/>
    </source>
</evidence>
<dbReference type="FunFam" id="2.40.50.90:FF:000019">
    <property type="entry name" value="Transcription factor (Snd1/p100), putative"/>
    <property type="match status" value="1"/>
</dbReference>
<dbReference type="Pfam" id="PF00567">
    <property type="entry name" value="TUDOR"/>
    <property type="match status" value="1"/>
</dbReference>
<dbReference type="EMBL" id="JAACLJ010000001">
    <property type="protein sequence ID" value="KAF4595219.1"/>
    <property type="molecule type" value="Genomic_DNA"/>
</dbReference>